<dbReference type="InterPro" id="IPR029063">
    <property type="entry name" value="SAM-dependent_MTases_sf"/>
</dbReference>
<dbReference type="InterPro" id="IPR026170">
    <property type="entry name" value="FAM173A/B"/>
</dbReference>
<accession>A0A1F5S6B1</accession>
<gene>
    <name evidence="5" type="ORF">A2Y83_00985</name>
</gene>
<dbReference type="STRING" id="1797985.A2Y83_00985"/>
<dbReference type="GO" id="GO:0016279">
    <property type="term" value="F:protein-lysine N-methyltransferase activity"/>
    <property type="evidence" value="ECO:0007669"/>
    <property type="project" value="InterPro"/>
</dbReference>
<dbReference type="EMBL" id="MFFS01000038">
    <property type="protein sequence ID" value="OGF22166.1"/>
    <property type="molecule type" value="Genomic_DNA"/>
</dbReference>
<evidence type="ECO:0000313" key="5">
    <source>
        <dbReference type="EMBL" id="OGF22166.1"/>
    </source>
</evidence>
<feature type="domain" description="DOT1" evidence="4">
    <location>
        <begin position="2"/>
        <end position="41"/>
    </location>
</feature>
<proteinExistence type="predicted"/>
<dbReference type="GO" id="GO:0032259">
    <property type="term" value="P:methylation"/>
    <property type="evidence" value="ECO:0007669"/>
    <property type="project" value="UniProtKB-KW"/>
</dbReference>
<dbReference type="Pfam" id="PF08123">
    <property type="entry name" value="DOT1"/>
    <property type="match status" value="1"/>
</dbReference>
<evidence type="ECO:0000256" key="1">
    <source>
        <dbReference type="ARBA" id="ARBA00022603"/>
    </source>
</evidence>
<keyword evidence="1" id="KW-0489">Methyltransferase</keyword>
<dbReference type="InterPro" id="IPR025789">
    <property type="entry name" value="DOT1_dom"/>
</dbReference>
<dbReference type="PANTHER" id="PTHR13610">
    <property type="entry name" value="METHYLTRANSFERASE DOMAIN-CONTAINING PROTEIN"/>
    <property type="match status" value="1"/>
</dbReference>
<organism evidence="5 6">
    <name type="scientific">Candidatus Falkowbacteria bacterium RBG_13_39_14</name>
    <dbReference type="NCBI Taxonomy" id="1797985"/>
    <lineage>
        <taxon>Bacteria</taxon>
        <taxon>Candidatus Falkowiibacteriota</taxon>
    </lineage>
</organism>
<comment type="caution">
    <text evidence="5">The sequence shown here is derived from an EMBL/GenBank/DDBJ whole genome shotgun (WGS) entry which is preliminary data.</text>
</comment>
<dbReference type="AlphaFoldDB" id="A0A1F5S6B1"/>
<sequence>MFKLADLKPGEIFYDLGCGDGKTVIFAAKNFNAKAIGIEMAIPLFIICKIRQILNFNIHLQFKWKNLFNEDLSKADVIYFFGMPKTIKNKLKEKIKREAKPGARVISYVFKVEGWEPEIIDKPGKNELAVYLYKI</sequence>
<dbReference type="PANTHER" id="PTHR13610:SF9">
    <property type="entry name" value="FI06469P"/>
    <property type="match status" value="1"/>
</dbReference>
<dbReference type="Gene3D" id="3.40.50.150">
    <property type="entry name" value="Vaccinia Virus protein VP39"/>
    <property type="match status" value="1"/>
</dbReference>
<evidence type="ECO:0000313" key="6">
    <source>
        <dbReference type="Proteomes" id="UP000178323"/>
    </source>
</evidence>
<evidence type="ECO:0000256" key="3">
    <source>
        <dbReference type="ARBA" id="ARBA00022691"/>
    </source>
</evidence>
<dbReference type="SUPFAM" id="SSF53335">
    <property type="entry name" value="S-adenosyl-L-methionine-dependent methyltransferases"/>
    <property type="match status" value="1"/>
</dbReference>
<protein>
    <recommendedName>
        <fullName evidence="4">DOT1 domain-containing protein</fullName>
    </recommendedName>
</protein>
<evidence type="ECO:0000256" key="2">
    <source>
        <dbReference type="ARBA" id="ARBA00022679"/>
    </source>
</evidence>
<keyword evidence="3" id="KW-0949">S-adenosyl-L-methionine</keyword>
<name>A0A1F5S6B1_9BACT</name>
<keyword evidence="2" id="KW-0808">Transferase</keyword>
<dbReference type="Proteomes" id="UP000178323">
    <property type="component" value="Unassembled WGS sequence"/>
</dbReference>
<evidence type="ECO:0000259" key="4">
    <source>
        <dbReference type="Pfam" id="PF08123"/>
    </source>
</evidence>
<reference evidence="5 6" key="1">
    <citation type="journal article" date="2016" name="Nat. Commun.">
        <title>Thousands of microbial genomes shed light on interconnected biogeochemical processes in an aquifer system.</title>
        <authorList>
            <person name="Anantharaman K."/>
            <person name="Brown C.T."/>
            <person name="Hug L.A."/>
            <person name="Sharon I."/>
            <person name="Castelle C.J."/>
            <person name="Probst A.J."/>
            <person name="Thomas B.C."/>
            <person name="Singh A."/>
            <person name="Wilkins M.J."/>
            <person name="Karaoz U."/>
            <person name="Brodie E.L."/>
            <person name="Williams K.H."/>
            <person name="Hubbard S.S."/>
            <person name="Banfield J.F."/>
        </authorList>
    </citation>
    <scope>NUCLEOTIDE SEQUENCE [LARGE SCALE GENOMIC DNA]</scope>
</reference>